<dbReference type="AlphaFoldDB" id="A0A5B1CPU0"/>
<evidence type="ECO:0000313" key="2">
    <source>
        <dbReference type="Proteomes" id="UP000322699"/>
    </source>
</evidence>
<dbReference type="RefSeq" id="WP_068261057.1">
    <property type="nucleotide sequence ID" value="NZ_LWSK01000022.1"/>
</dbReference>
<evidence type="ECO:0008006" key="3">
    <source>
        <dbReference type="Google" id="ProtNLM"/>
    </source>
</evidence>
<accession>A0A5B1CPU0</accession>
<gene>
    <name evidence="1" type="ORF">LF1_45460</name>
</gene>
<evidence type="ECO:0000313" key="1">
    <source>
        <dbReference type="EMBL" id="KAA1261985.1"/>
    </source>
</evidence>
<keyword evidence="2" id="KW-1185">Reference proteome</keyword>
<organism evidence="1 2">
    <name type="scientific">Rubripirellula obstinata</name>
    <dbReference type="NCBI Taxonomy" id="406547"/>
    <lineage>
        <taxon>Bacteria</taxon>
        <taxon>Pseudomonadati</taxon>
        <taxon>Planctomycetota</taxon>
        <taxon>Planctomycetia</taxon>
        <taxon>Pirellulales</taxon>
        <taxon>Pirellulaceae</taxon>
        <taxon>Rubripirellula</taxon>
    </lineage>
</organism>
<name>A0A5B1CPU0_9BACT</name>
<sequence length="236" mass="27551">MTTYYTLVASLPPLPRSFDAGPIPITASTLRHRLSMLTDADRFVTDQLADFFRWDRQPIERSDGDVIARHQQLKRQIRNPLVLRLVEHRFEVRTLVAALRCQRDGAPRPELPALPVSTWIRRHWDKAGFGSSSRYPWVAVFCQALDEKQPKHAQYELFSELWQVWSRLDQQYHFTFESVVLYLARWEILFRWSSQNTELGQQRFDDLVEDILGSSVVPHRESALEFSVGDDRVASP</sequence>
<dbReference type="OrthoDB" id="556081at2"/>
<dbReference type="Proteomes" id="UP000322699">
    <property type="component" value="Unassembled WGS sequence"/>
</dbReference>
<dbReference type="EMBL" id="VRLW01000001">
    <property type="protein sequence ID" value="KAA1261985.1"/>
    <property type="molecule type" value="Genomic_DNA"/>
</dbReference>
<comment type="caution">
    <text evidence="1">The sequence shown here is derived from an EMBL/GenBank/DDBJ whole genome shotgun (WGS) entry which is preliminary data.</text>
</comment>
<reference evidence="1 2" key="1">
    <citation type="submission" date="2019-08" db="EMBL/GenBank/DDBJ databases">
        <title>Deep-cultivation of Planctomycetes and their phenomic and genomic characterization uncovers novel biology.</title>
        <authorList>
            <person name="Wiegand S."/>
            <person name="Jogler M."/>
            <person name="Boedeker C."/>
            <person name="Pinto D."/>
            <person name="Vollmers J."/>
            <person name="Rivas-Marin E."/>
            <person name="Kohn T."/>
            <person name="Peeters S.H."/>
            <person name="Heuer A."/>
            <person name="Rast P."/>
            <person name="Oberbeckmann S."/>
            <person name="Bunk B."/>
            <person name="Jeske O."/>
            <person name="Meyerdierks A."/>
            <person name="Storesund J.E."/>
            <person name="Kallscheuer N."/>
            <person name="Luecker S."/>
            <person name="Lage O.M."/>
            <person name="Pohl T."/>
            <person name="Merkel B.J."/>
            <person name="Hornburger P."/>
            <person name="Mueller R.-W."/>
            <person name="Bruemmer F."/>
            <person name="Labrenz M."/>
            <person name="Spormann A.M."/>
            <person name="Op Den Camp H."/>
            <person name="Overmann J."/>
            <person name="Amann R."/>
            <person name="Jetten M.S.M."/>
            <person name="Mascher T."/>
            <person name="Medema M.H."/>
            <person name="Devos D.P."/>
            <person name="Kaster A.-K."/>
            <person name="Ovreas L."/>
            <person name="Rohde M."/>
            <person name="Galperin M.Y."/>
            <person name="Jogler C."/>
        </authorList>
    </citation>
    <scope>NUCLEOTIDE SEQUENCE [LARGE SCALE GENOMIC DNA]</scope>
    <source>
        <strain evidence="1 2">LF1</strain>
    </source>
</reference>
<proteinExistence type="predicted"/>
<protein>
    <recommendedName>
        <fullName evidence="3">DUF2764 family protein</fullName>
    </recommendedName>
</protein>